<keyword evidence="2" id="KW-0859">Xylose metabolism</keyword>
<keyword evidence="2" id="KW-0119">Carbohydrate metabolism</keyword>
<feature type="domain" description="Carbohydrate kinase FGGY C-terminal" evidence="6">
    <location>
        <begin position="259"/>
        <end position="437"/>
    </location>
</feature>
<name>A0ABT8K8V3_9MICO</name>
<evidence type="ECO:0000259" key="6">
    <source>
        <dbReference type="Pfam" id="PF02782"/>
    </source>
</evidence>
<dbReference type="Pfam" id="PF02782">
    <property type="entry name" value="FGGY_C"/>
    <property type="match status" value="1"/>
</dbReference>
<dbReference type="CDD" id="cd07808">
    <property type="entry name" value="ASKHA_NBD_FGGY_EcXK-like"/>
    <property type="match status" value="1"/>
</dbReference>
<evidence type="ECO:0000256" key="1">
    <source>
        <dbReference type="ARBA" id="ARBA00009156"/>
    </source>
</evidence>
<comment type="similarity">
    <text evidence="1">Belongs to the FGGY kinase family.</text>
</comment>
<dbReference type="InterPro" id="IPR050406">
    <property type="entry name" value="FGGY_Carb_Kinase"/>
</dbReference>
<dbReference type="Pfam" id="PF00370">
    <property type="entry name" value="FGGY_N"/>
    <property type="match status" value="1"/>
</dbReference>
<organism evidence="7 8">
    <name type="scientific">Leifsonia williamsii</name>
    <dbReference type="NCBI Taxonomy" id="3035919"/>
    <lineage>
        <taxon>Bacteria</taxon>
        <taxon>Bacillati</taxon>
        <taxon>Actinomycetota</taxon>
        <taxon>Actinomycetes</taxon>
        <taxon>Micrococcales</taxon>
        <taxon>Microbacteriaceae</taxon>
        <taxon>Leifsonia</taxon>
    </lineage>
</organism>
<dbReference type="GO" id="GO:0016301">
    <property type="term" value="F:kinase activity"/>
    <property type="evidence" value="ECO:0007669"/>
    <property type="project" value="UniProtKB-KW"/>
</dbReference>
<sequence length="481" mass="50084">MTAHPDGLVVGVDAGTTALKVLVVDAATGRPVADAVREYPTRSPEPGAHEQDPADWWEAAVAALRSALDGLDASAVRAVGMSGHMHSLLLIGADDEPVAPAMTWADRRVAEQTRRLGGDPAFRRHTGNDVVDAFTAPKLAWFAERHPDALARARRLVLAKDYLRFRLTGRWATDRTDAAGTLLYDVTTREWRRELWETVGADPALAPEVLRPEEMAGAITTAAAAATGLVMGTPVIAGAGDVPAVVLGSGVVASDQISVNVGTAAQIMGLSPLPDPGAGFVFLSATGESFVTMASLYAAGASIRWAERTLLAGSPIGDAVIQAPAGSAGLTYLPFMFGSTVPIKNDRARAAFIGQEERHGSAHLARAVLEGVAFACADAVKAVVDVVGTPRELRIVGGVTRSAEWCRTFAAAVGPEVDVVRVEGGSARGAVALAAVGAGLWTLGDVSAAAEPPIRPADDVEAAEIVAAYARYREACDRLLR</sequence>
<dbReference type="PIRSF" id="PIRSF000538">
    <property type="entry name" value="GlpK"/>
    <property type="match status" value="1"/>
</dbReference>
<keyword evidence="3" id="KW-0808">Transferase</keyword>
<keyword evidence="4 7" id="KW-0418">Kinase</keyword>
<accession>A0ABT8K8V3</accession>
<reference evidence="7" key="1">
    <citation type="submission" date="2023-06" db="EMBL/GenBank/DDBJ databases">
        <title>MT1 and MT2 Draft Genomes of Novel Species.</title>
        <authorList>
            <person name="Venkateswaran K."/>
        </authorList>
    </citation>
    <scope>NUCLEOTIDE SEQUENCE</scope>
    <source>
        <strain evidence="7">F6_8S_P_1B</strain>
    </source>
</reference>
<feature type="domain" description="Carbohydrate kinase FGGY N-terminal" evidence="5">
    <location>
        <begin position="9"/>
        <end position="248"/>
    </location>
</feature>
<dbReference type="InterPro" id="IPR018484">
    <property type="entry name" value="FGGY_N"/>
</dbReference>
<dbReference type="InterPro" id="IPR043129">
    <property type="entry name" value="ATPase_NBD"/>
</dbReference>
<dbReference type="EMBL" id="JAROCF010000001">
    <property type="protein sequence ID" value="MDN4612932.1"/>
    <property type="molecule type" value="Genomic_DNA"/>
</dbReference>
<protein>
    <submittedName>
        <fullName evidence="7">FGGY family carbohydrate kinase</fullName>
    </submittedName>
</protein>
<comment type="caution">
    <text evidence="7">The sequence shown here is derived from an EMBL/GenBank/DDBJ whole genome shotgun (WGS) entry which is preliminary data.</text>
</comment>
<gene>
    <name evidence="7" type="ORF">P5G50_00590</name>
</gene>
<proteinExistence type="inferred from homology"/>
<keyword evidence="8" id="KW-1185">Reference proteome</keyword>
<dbReference type="SUPFAM" id="SSF53067">
    <property type="entry name" value="Actin-like ATPase domain"/>
    <property type="match status" value="2"/>
</dbReference>
<dbReference type="RefSeq" id="WP_301209750.1">
    <property type="nucleotide sequence ID" value="NZ_JAROCF010000001.1"/>
</dbReference>
<evidence type="ECO:0000259" key="5">
    <source>
        <dbReference type="Pfam" id="PF00370"/>
    </source>
</evidence>
<dbReference type="Proteomes" id="UP001174208">
    <property type="component" value="Unassembled WGS sequence"/>
</dbReference>
<evidence type="ECO:0000256" key="2">
    <source>
        <dbReference type="ARBA" id="ARBA00022629"/>
    </source>
</evidence>
<dbReference type="InterPro" id="IPR018485">
    <property type="entry name" value="FGGY_C"/>
</dbReference>
<evidence type="ECO:0000313" key="8">
    <source>
        <dbReference type="Proteomes" id="UP001174208"/>
    </source>
</evidence>
<dbReference type="Gene3D" id="3.30.420.40">
    <property type="match status" value="2"/>
</dbReference>
<evidence type="ECO:0000256" key="3">
    <source>
        <dbReference type="ARBA" id="ARBA00022679"/>
    </source>
</evidence>
<dbReference type="InterPro" id="IPR000577">
    <property type="entry name" value="Carb_kinase_FGGY"/>
</dbReference>
<evidence type="ECO:0000313" key="7">
    <source>
        <dbReference type="EMBL" id="MDN4612932.1"/>
    </source>
</evidence>
<dbReference type="PANTHER" id="PTHR43095">
    <property type="entry name" value="SUGAR KINASE"/>
    <property type="match status" value="1"/>
</dbReference>
<dbReference type="PANTHER" id="PTHR43095:SF5">
    <property type="entry name" value="XYLULOSE KINASE"/>
    <property type="match status" value="1"/>
</dbReference>
<evidence type="ECO:0000256" key="4">
    <source>
        <dbReference type="ARBA" id="ARBA00022777"/>
    </source>
</evidence>